<feature type="chain" id="PRO_5043718821" description="Transmembrane protein" evidence="2">
    <location>
        <begin position="25"/>
        <end position="152"/>
    </location>
</feature>
<gene>
    <name evidence="3" type="ORF">MNOR_LOCUS18541</name>
</gene>
<feature type="signal peptide" evidence="2">
    <location>
        <begin position="1"/>
        <end position="24"/>
    </location>
</feature>
<evidence type="ECO:0000313" key="4">
    <source>
        <dbReference type="Proteomes" id="UP001497623"/>
    </source>
</evidence>
<keyword evidence="1" id="KW-1133">Transmembrane helix</keyword>
<accession>A0AAV2R0S1</accession>
<feature type="transmembrane region" description="Helical" evidence="1">
    <location>
        <begin position="83"/>
        <end position="103"/>
    </location>
</feature>
<reference evidence="3 4" key="1">
    <citation type="submission" date="2024-05" db="EMBL/GenBank/DDBJ databases">
        <authorList>
            <person name="Wallberg A."/>
        </authorList>
    </citation>
    <scope>NUCLEOTIDE SEQUENCE [LARGE SCALE GENOMIC DNA]</scope>
</reference>
<keyword evidence="1" id="KW-0812">Transmembrane</keyword>
<evidence type="ECO:0000256" key="2">
    <source>
        <dbReference type="SAM" id="SignalP"/>
    </source>
</evidence>
<dbReference type="EMBL" id="CAXKWB010013322">
    <property type="protein sequence ID" value="CAL4107331.1"/>
    <property type="molecule type" value="Genomic_DNA"/>
</dbReference>
<keyword evidence="4" id="KW-1185">Reference proteome</keyword>
<dbReference type="AlphaFoldDB" id="A0AAV2R0S1"/>
<evidence type="ECO:0008006" key="5">
    <source>
        <dbReference type="Google" id="ProtNLM"/>
    </source>
</evidence>
<proteinExistence type="predicted"/>
<name>A0AAV2R0S1_MEGNR</name>
<comment type="caution">
    <text evidence="3">The sequence shown here is derived from an EMBL/GenBank/DDBJ whole genome shotgun (WGS) entry which is preliminary data.</text>
</comment>
<evidence type="ECO:0000313" key="3">
    <source>
        <dbReference type="EMBL" id="CAL4107331.1"/>
    </source>
</evidence>
<keyword evidence="1" id="KW-0472">Membrane</keyword>
<evidence type="ECO:0000256" key="1">
    <source>
        <dbReference type="SAM" id="Phobius"/>
    </source>
</evidence>
<dbReference type="Proteomes" id="UP001497623">
    <property type="component" value="Unassembled WGS sequence"/>
</dbReference>
<sequence>MLSMCVSRLALVAFMAMLVRPALAIGSELEDSNTNDLKQRIVDAPEVAATGTTRTNTMLQLISLVSDFAARSTTYSSLLTLNVANVIILALIAFVALGYFGFLDFDSARSMARSASASLIDSEVMDTLMQGVELALEKFQHLDTPQNLDSQL</sequence>
<organism evidence="3 4">
    <name type="scientific">Meganyctiphanes norvegica</name>
    <name type="common">Northern krill</name>
    <name type="synonym">Thysanopoda norvegica</name>
    <dbReference type="NCBI Taxonomy" id="48144"/>
    <lineage>
        <taxon>Eukaryota</taxon>
        <taxon>Metazoa</taxon>
        <taxon>Ecdysozoa</taxon>
        <taxon>Arthropoda</taxon>
        <taxon>Crustacea</taxon>
        <taxon>Multicrustacea</taxon>
        <taxon>Malacostraca</taxon>
        <taxon>Eumalacostraca</taxon>
        <taxon>Eucarida</taxon>
        <taxon>Euphausiacea</taxon>
        <taxon>Euphausiidae</taxon>
        <taxon>Meganyctiphanes</taxon>
    </lineage>
</organism>
<protein>
    <recommendedName>
        <fullName evidence="5">Transmembrane protein</fullName>
    </recommendedName>
</protein>
<keyword evidence="2" id="KW-0732">Signal</keyword>